<reference evidence="12 13" key="1">
    <citation type="journal article" date="2024" name="Pathogens">
        <title>Staphylococcus hsinchuensis sp. nov., Isolated from Soymilk.</title>
        <authorList>
            <person name="Wang Y.T."/>
            <person name="Lin Y.C."/>
            <person name="Hsieh Y.H."/>
            <person name="Lin Y.T."/>
            <person name="Hamada M."/>
            <person name="Chen C.C."/>
            <person name="Liou J.S."/>
            <person name="Lee A.Y."/>
            <person name="Zhang W.L."/>
            <person name="Chen Y.T."/>
            <person name="Huang C.H."/>
        </authorList>
    </citation>
    <scope>NUCLEOTIDE SEQUENCE [LARGE SCALE GENOMIC DNA]</scope>
    <source>
        <strain evidence="12 13">H164</strain>
    </source>
</reference>
<dbReference type="InterPro" id="IPR001967">
    <property type="entry name" value="Peptidase_S11_N"/>
</dbReference>
<keyword evidence="3" id="KW-0732">Signal</keyword>
<evidence type="ECO:0000313" key="13">
    <source>
        <dbReference type="Proteomes" id="UP001436297"/>
    </source>
</evidence>
<dbReference type="Gene3D" id="3.40.710.10">
    <property type="entry name" value="DD-peptidase/beta-lactamase superfamily"/>
    <property type="match status" value="1"/>
</dbReference>
<feature type="transmembrane region" description="Helical" evidence="9">
    <location>
        <begin position="383"/>
        <end position="403"/>
    </location>
</feature>
<gene>
    <name evidence="12" type="ORF">QQM35_06260</name>
</gene>
<dbReference type="PANTHER" id="PTHR35333:SF4">
    <property type="entry name" value="SLR0121 PROTEIN"/>
    <property type="match status" value="1"/>
</dbReference>
<keyword evidence="6" id="KW-0573">Peptidoglycan synthesis</keyword>
<dbReference type="SUPFAM" id="SSF69189">
    <property type="entry name" value="Penicillin-binding protein associated domain"/>
    <property type="match status" value="1"/>
</dbReference>
<dbReference type="InterPro" id="IPR037091">
    <property type="entry name" value="Pen-bd_prot4_C_dom_sf"/>
</dbReference>
<dbReference type="EMBL" id="CP128355">
    <property type="protein sequence ID" value="XAF69677.1"/>
    <property type="molecule type" value="Genomic_DNA"/>
</dbReference>
<dbReference type="Pfam" id="PF00768">
    <property type="entry name" value="Peptidase_S11"/>
    <property type="match status" value="1"/>
</dbReference>
<comment type="function">
    <text evidence="1">Removes C-terminal D-alanyl residues from sugar-peptide cell wall precursors.</text>
</comment>
<evidence type="ECO:0000256" key="3">
    <source>
        <dbReference type="ARBA" id="ARBA00022729"/>
    </source>
</evidence>
<dbReference type="PANTHER" id="PTHR35333">
    <property type="entry name" value="BETA-LACTAMASE"/>
    <property type="match status" value="1"/>
</dbReference>
<protein>
    <submittedName>
        <fullName evidence="12">DUF1958 domain-containing protein</fullName>
    </submittedName>
</protein>
<dbReference type="Gene3D" id="2.30.140.20">
    <property type="entry name" value="Penicillin-binding protein 4, C-terminal domain"/>
    <property type="match status" value="1"/>
</dbReference>
<organism evidence="12 13">
    <name type="scientific">Staphylococcus hsinchuensis</name>
    <dbReference type="NCBI Taxonomy" id="3051183"/>
    <lineage>
        <taxon>Bacteria</taxon>
        <taxon>Bacillati</taxon>
        <taxon>Bacillota</taxon>
        <taxon>Bacilli</taxon>
        <taxon>Bacillales</taxon>
        <taxon>Staphylococcaceae</taxon>
        <taxon>Staphylococcus</taxon>
    </lineage>
</organism>
<evidence type="ECO:0000259" key="11">
    <source>
        <dbReference type="Pfam" id="PF09211"/>
    </source>
</evidence>
<evidence type="ECO:0000313" key="12">
    <source>
        <dbReference type="EMBL" id="XAF69677.1"/>
    </source>
</evidence>
<evidence type="ECO:0000256" key="2">
    <source>
        <dbReference type="ARBA" id="ARBA00007164"/>
    </source>
</evidence>
<keyword evidence="7" id="KW-0961">Cell wall biogenesis/degradation</keyword>
<comment type="similarity">
    <text evidence="2 8">Belongs to the peptidase S11 family.</text>
</comment>
<dbReference type="Pfam" id="PF09211">
    <property type="entry name" value="DUF1958"/>
    <property type="match status" value="1"/>
</dbReference>
<sequence>MKKLGVILSFLILLSIYAPLYTFAGQSPYQIAENEHIHVNKQNNPKSAQVTTKNGQILYNYNIHKQVDPASTTKLMTLALILDDIKHKKFNFYDTVKIDLREQKMSQIPNLTTFPLKTGQTFSILQLVKQAMLESSNAATLVLAEEIDGNSSHFTNRMNKKAKQIGMQNTHFTNPSGANIKLLKPFAPKQYQNQTYSYTTANDMSLLSHYILNHYPEALKITSLKSDLQYHKSLHNTNTSLPSFPDGMKDVDGLKTGTSDNGYNLVLTAKRNHLRVISTLFNTQPYPSDKAKHARQQISNGLIKHAFDHYEYRKVLTKGRHTINGKVYKVKHDLYDVVPTKLHDYSFKISDDNTLTLNYKRTFLKGAHPPSVEVEPVINWKQIITYIFIAILLIFIIIMIFVLKNTYKKKHS</sequence>
<evidence type="ECO:0000256" key="5">
    <source>
        <dbReference type="ARBA" id="ARBA00022960"/>
    </source>
</evidence>
<evidence type="ECO:0000256" key="7">
    <source>
        <dbReference type="ARBA" id="ARBA00023316"/>
    </source>
</evidence>
<evidence type="ECO:0000256" key="8">
    <source>
        <dbReference type="RuleBase" id="RU004016"/>
    </source>
</evidence>
<evidence type="ECO:0000256" key="4">
    <source>
        <dbReference type="ARBA" id="ARBA00022801"/>
    </source>
</evidence>
<keyword evidence="9" id="KW-1133">Transmembrane helix</keyword>
<feature type="domain" description="Penicillin-binding protein 4 C-terminal" evidence="11">
    <location>
        <begin position="312"/>
        <end position="375"/>
    </location>
</feature>
<dbReference type="RefSeq" id="WP_251943222.1">
    <property type="nucleotide sequence ID" value="NZ_CP128355.1"/>
</dbReference>
<proteinExistence type="inferred from homology"/>
<name>A0ABZ3EB00_9STAP</name>
<dbReference type="InterPro" id="IPR012338">
    <property type="entry name" value="Beta-lactam/transpept-like"/>
</dbReference>
<accession>A0ABZ3EB00</accession>
<keyword evidence="9" id="KW-0812">Transmembrane</keyword>
<evidence type="ECO:0000256" key="9">
    <source>
        <dbReference type="SAM" id="Phobius"/>
    </source>
</evidence>
<keyword evidence="13" id="KW-1185">Reference proteome</keyword>
<dbReference type="InterPro" id="IPR018044">
    <property type="entry name" value="Peptidase_S11"/>
</dbReference>
<dbReference type="Proteomes" id="UP001436297">
    <property type="component" value="Chromosome"/>
</dbReference>
<dbReference type="InterPro" id="IPR015956">
    <property type="entry name" value="Peniciliin-bd_prot_C_sf"/>
</dbReference>
<evidence type="ECO:0000256" key="6">
    <source>
        <dbReference type="ARBA" id="ARBA00022984"/>
    </source>
</evidence>
<dbReference type="SUPFAM" id="SSF56601">
    <property type="entry name" value="beta-lactamase/transpeptidase-like"/>
    <property type="match status" value="1"/>
</dbReference>
<evidence type="ECO:0000256" key="1">
    <source>
        <dbReference type="ARBA" id="ARBA00003217"/>
    </source>
</evidence>
<dbReference type="InterPro" id="IPR015294">
    <property type="entry name" value="Pen-bd_prot4_C_dom"/>
</dbReference>
<keyword evidence="5" id="KW-0133">Cell shape</keyword>
<evidence type="ECO:0000259" key="10">
    <source>
        <dbReference type="Pfam" id="PF00768"/>
    </source>
</evidence>
<keyword evidence="9" id="KW-0472">Membrane</keyword>
<keyword evidence="4" id="KW-0378">Hydrolase</keyword>
<dbReference type="InterPro" id="IPR000871">
    <property type="entry name" value="Beta-lactam_class-A"/>
</dbReference>
<dbReference type="PRINTS" id="PR00725">
    <property type="entry name" value="DADACBPTASE1"/>
</dbReference>
<feature type="domain" description="Peptidase S11 D-alanyl-D-alanine carboxypeptidase A N-terminal" evidence="10">
    <location>
        <begin position="51"/>
        <end position="283"/>
    </location>
</feature>